<dbReference type="SMART" id="SM00644">
    <property type="entry name" value="Ami_2"/>
    <property type="match status" value="1"/>
</dbReference>
<dbReference type="InterPro" id="IPR015510">
    <property type="entry name" value="PGRP"/>
</dbReference>
<evidence type="ECO:0000256" key="1">
    <source>
        <dbReference type="ARBA" id="ARBA00007553"/>
    </source>
</evidence>
<dbReference type="SMR" id="A0A1J0M178"/>
<evidence type="ECO:0000256" key="2">
    <source>
        <dbReference type="ARBA" id="ARBA00022588"/>
    </source>
</evidence>
<dbReference type="CDD" id="cd06583">
    <property type="entry name" value="PGRP"/>
    <property type="match status" value="1"/>
</dbReference>
<accession>A0A1J0M178</accession>
<dbReference type="PANTHER" id="PTHR11022">
    <property type="entry name" value="PEPTIDOGLYCAN RECOGNITION PROTEIN"/>
    <property type="match status" value="1"/>
</dbReference>
<dbReference type="Pfam" id="PF01510">
    <property type="entry name" value="Amidase_2"/>
    <property type="match status" value="1"/>
</dbReference>
<dbReference type="FunFam" id="3.40.80.10:FF:000001">
    <property type="entry name" value="Peptidoglycan recognition protein 1"/>
    <property type="match status" value="1"/>
</dbReference>
<evidence type="ECO:0000259" key="5">
    <source>
        <dbReference type="SMART" id="SM00701"/>
    </source>
</evidence>
<dbReference type="GO" id="GO:0009253">
    <property type="term" value="P:peptidoglycan catabolic process"/>
    <property type="evidence" value="ECO:0007669"/>
    <property type="project" value="InterPro"/>
</dbReference>
<name>A0A1J0M178_LOCMI</name>
<reference evidence="6" key="1">
    <citation type="submission" date="2016-05" db="EMBL/GenBank/DDBJ databases">
        <title>20E Activates PGRPs-Mediated Immune Response in Locusta migratoria.</title>
        <authorList>
            <person name="Han P."/>
            <person name="Fan J."/>
            <person name="Ma E."/>
            <person name="Zhang J."/>
        </authorList>
    </citation>
    <scope>NUCLEOTIDE SEQUENCE</scope>
</reference>
<proteinExistence type="evidence at transcript level"/>
<comment type="similarity">
    <text evidence="1">Belongs to the N-acetylmuramoyl-L-alanine amidase 2 family.</text>
</comment>
<dbReference type="AlphaFoldDB" id="A0A1J0M178"/>
<feature type="domain" description="N-acetylmuramoyl-L-alanine amidase" evidence="4">
    <location>
        <begin position="68"/>
        <end position="206"/>
    </location>
</feature>
<protein>
    <submittedName>
        <fullName evidence="6">PGRP-LB</fullName>
    </submittedName>
</protein>
<dbReference type="PANTHER" id="PTHR11022:SF77">
    <property type="entry name" value="PEPTIDOGLYCAN-RECOGNITION PROTEIN LB"/>
    <property type="match status" value="1"/>
</dbReference>
<dbReference type="InterPro" id="IPR002502">
    <property type="entry name" value="Amidase_domain"/>
</dbReference>
<dbReference type="GO" id="GO:0008745">
    <property type="term" value="F:N-acetylmuramoyl-L-alanine amidase activity"/>
    <property type="evidence" value="ECO:0007669"/>
    <property type="project" value="InterPro"/>
</dbReference>
<dbReference type="GO" id="GO:0008270">
    <property type="term" value="F:zinc ion binding"/>
    <property type="evidence" value="ECO:0007669"/>
    <property type="project" value="InterPro"/>
</dbReference>
<dbReference type="InterPro" id="IPR006619">
    <property type="entry name" value="PGRP_domain_met/bac"/>
</dbReference>
<feature type="domain" description="Peptidoglycan recognition protein family" evidence="5">
    <location>
        <begin position="57"/>
        <end position="200"/>
    </location>
</feature>
<keyword evidence="2" id="KW-0399">Innate immunity</keyword>
<evidence type="ECO:0000259" key="4">
    <source>
        <dbReference type="SMART" id="SM00644"/>
    </source>
</evidence>
<evidence type="ECO:0000256" key="3">
    <source>
        <dbReference type="ARBA" id="ARBA00022859"/>
    </source>
</evidence>
<dbReference type="EMBL" id="KX342009">
    <property type="protein sequence ID" value="APD13821.1"/>
    <property type="molecule type" value="mRNA"/>
</dbReference>
<dbReference type="InterPro" id="IPR036505">
    <property type="entry name" value="Amidase/PGRP_sf"/>
</dbReference>
<sequence length="229" mass="25301">MTSHRPAAVKRGLRDGSWSVATGLRRALPDTAMSPVLSVLLAAALQFTNLAHPEQCPEVVPRAQWGARPPTARQDMPTPVPFVVIHHTYQPGFCATSPDCERAMRTMQDMHQFNNKWNDIGYNFVVGGDGKVYEGRGWGTVGAHAPNYNSRSIGISFIGDYTSNVPTPAMLEAGRRLIQCGVARGQIAPDYQLIGHRQVRETDCPGDAFFALIQNWPHWSPLRDIVPRT</sequence>
<evidence type="ECO:0000313" key="6">
    <source>
        <dbReference type="EMBL" id="APD13821.1"/>
    </source>
</evidence>
<dbReference type="SMART" id="SM00701">
    <property type="entry name" value="PGRP"/>
    <property type="match status" value="1"/>
</dbReference>
<dbReference type="GO" id="GO:0045087">
    <property type="term" value="P:innate immune response"/>
    <property type="evidence" value="ECO:0007669"/>
    <property type="project" value="UniProtKB-KW"/>
</dbReference>
<dbReference type="SUPFAM" id="SSF55846">
    <property type="entry name" value="N-acetylmuramoyl-L-alanine amidase-like"/>
    <property type="match status" value="1"/>
</dbReference>
<keyword evidence="3" id="KW-0391">Immunity</keyword>
<dbReference type="Gene3D" id="3.40.80.10">
    <property type="entry name" value="Peptidoglycan recognition protein-like"/>
    <property type="match status" value="1"/>
</dbReference>
<organism evidence="6">
    <name type="scientific">Locusta migratoria</name>
    <name type="common">Migratory locust</name>
    <dbReference type="NCBI Taxonomy" id="7004"/>
    <lineage>
        <taxon>Eukaryota</taxon>
        <taxon>Metazoa</taxon>
        <taxon>Ecdysozoa</taxon>
        <taxon>Arthropoda</taxon>
        <taxon>Hexapoda</taxon>
        <taxon>Insecta</taxon>
        <taxon>Pterygota</taxon>
        <taxon>Neoptera</taxon>
        <taxon>Polyneoptera</taxon>
        <taxon>Orthoptera</taxon>
        <taxon>Caelifera</taxon>
        <taxon>Acrididea</taxon>
        <taxon>Acridomorpha</taxon>
        <taxon>Acridoidea</taxon>
        <taxon>Acrididae</taxon>
        <taxon>Oedipodinae</taxon>
        <taxon>Locusta</taxon>
    </lineage>
</organism>